<gene>
    <name evidence="7" type="ORF">GALMADRAFT_128924</name>
</gene>
<dbReference type="GO" id="GO:0005524">
    <property type="term" value="F:ATP binding"/>
    <property type="evidence" value="ECO:0007669"/>
    <property type="project" value="UniProtKB-KW"/>
</dbReference>
<dbReference type="InterPro" id="IPR008271">
    <property type="entry name" value="Ser/Thr_kinase_AS"/>
</dbReference>
<dbReference type="InterPro" id="IPR011009">
    <property type="entry name" value="Kinase-like_dom_sf"/>
</dbReference>
<keyword evidence="1" id="KW-0723">Serine/threonine-protein kinase</keyword>
<evidence type="ECO:0000259" key="6">
    <source>
        <dbReference type="PROSITE" id="PS50011"/>
    </source>
</evidence>
<dbReference type="GO" id="GO:0004674">
    <property type="term" value="F:protein serine/threonine kinase activity"/>
    <property type="evidence" value="ECO:0007669"/>
    <property type="project" value="UniProtKB-KW"/>
</dbReference>
<dbReference type="GO" id="GO:0005634">
    <property type="term" value="C:nucleus"/>
    <property type="evidence" value="ECO:0007669"/>
    <property type="project" value="TreeGrafter"/>
</dbReference>
<dbReference type="SUPFAM" id="SSF56112">
    <property type="entry name" value="Protein kinase-like (PK-like)"/>
    <property type="match status" value="1"/>
</dbReference>
<dbReference type="PROSITE" id="PS50011">
    <property type="entry name" value="PROTEIN_KINASE_DOM"/>
    <property type="match status" value="1"/>
</dbReference>
<dbReference type="InterPro" id="IPR000719">
    <property type="entry name" value="Prot_kinase_dom"/>
</dbReference>
<dbReference type="Gene3D" id="3.30.200.20">
    <property type="entry name" value="Phosphorylase Kinase, domain 1"/>
    <property type="match status" value="1"/>
</dbReference>
<evidence type="ECO:0000256" key="3">
    <source>
        <dbReference type="ARBA" id="ARBA00022741"/>
    </source>
</evidence>
<keyword evidence="3" id="KW-0547">Nucleotide-binding</keyword>
<evidence type="ECO:0000313" key="7">
    <source>
        <dbReference type="EMBL" id="KDR68899.1"/>
    </source>
</evidence>
<dbReference type="SMART" id="SM00220">
    <property type="entry name" value="S_TKc"/>
    <property type="match status" value="1"/>
</dbReference>
<reference evidence="8" key="1">
    <citation type="journal article" date="2014" name="Proc. Natl. Acad. Sci. U.S.A.">
        <title>Extensive sampling of basidiomycete genomes demonstrates inadequacy of the white-rot/brown-rot paradigm for wood decay fungi.</title>
        <authorList>
            <person name="Riley R."/>
            <person name="Salamov A.A."/>
            <person name="Brown D.W."/>
            <person name="Nagy L.G."/>
            <person name="Floudas D."/>
            <person name="Held B.W."/>
            <person name="Levasseur A."/>
            <person name="Lombard V."/>
            <person name="Morin E."/>
            <person name="Otillar R."/>
            <person name="Lindquist E.A."/>
            <person name="Sun H."/>
            <person name="LaButti K.M."/>
            <person name="Schmutz J."/>
            <person name="Jabbour D."/>
            <person name="Luo H."/>
            <person name="Baker S.E."/>
            <person name="Pisabarro A.G."/>
            <person name="Walton J.D."/>
            <person name="Blanchette R.A."/>
            <person name="Henrissat B."/>
            <person name="Martin F."/>
            <person name="Cullen D."/>
            <person name="Hibbett D.S."/>
            <person name="Grigoriev I.V."/>
        </authorList>
    </citation>
    <scope>NUCLEOTIDE SEQUENCE [LARGE SCALE GENOMIC DNA]</scope>
    <source>
        <strain evidence="8">CBS 339.88</strain>
    </source>
</reference>
<keyword evidence="5" id="KW-0067">ATP-binding</keyword>
<dbReference type="HOGENOM" id="CLU_000288_81_13_1"/>
<dbReference type="STRING" id="685588.A0A067SMH3"/>
<dbReference type="OrthoDB" id="5979581at2759"/>
<evidence type="ECO:0000256" key="5">
    <source>
        <dbReference type="ARBA" id="ARBA00022840"/>
    </source>
</evidence>
<evidence type="ECO:0000313" key="8">
    <source>
        <dbReference type="Proteomes" id="UP000027222"/>
    </source>
</evidence>
<organism evidence="7 8">
    <name type="scientific">Galerina marginata (strain CBS 339.88)</name>
    <dbReference type="NCBI Taxonomy" id="685588"/>
    <lineage>
        <taxon>Eukaryota</taxon>
        <taxon>Fungi</taxon>
        <taxon>Dikarya</taxon>
        <taxon>Basidiomycota</taxon>
        <taxon>Agaricomycotina</taxon>
        <taxon>Agaricomycetes</taxon>
        <taxon>Agaricomycetidae</taxon>
        <taxon>Agaricales</taxon>
        <taxon>Agaricineae</taxon>
        <taxon>Strophariaceae</taxon>
        <taxon>Galerina</taxon>
    </lineage>
</organism>
<dbReference type="PANTHER" id="PTHR45646">
    <property type="entry name" value="SERINE/THREONINE-PROTEIN KINASE DOA-RELATED"/>
    <property type="match status" value="1"/>
</dbReference>
<protein>
    <recommendedName>
        <fullName evidence="6">Protein kinase domain-containing protein</fullName>
    </recommendedName>
</protein>
<dbReference type="InterPro" id="IPR051175">
    <property type="entry name" value="CLK_kinases"/>
</dbReference>
<dbReference type="PANTHER" id="PTHR45646:SF11">
    <property type="entry name" value="SERINE_THREONINE-PROTEIN KINASE DOA"/>
    <property type="match status" value="1"/>
</dbReference>
<proteinExistence type="predicted"/>
<accession>A0A067SMH3</accession>
<dbReference type="PROSITE" id="PS00108">
    <property type="entry name" value="PROTEIN_KINASE_ST"/>
    <property type="match status" value="1"/>
</dbReference>
<dbReference type="EMBL" id="KL142405">
    <property type="protein sequence ID" value="KDR68899.1"/>
    <property type="molecule type" value="Genomic_DNA"/>
</dbReference>
<name>A0A067SMH3_GALM3</name>
<keyword evidence="4" id="KW-0418">Kinase</keyword>
<sequence>MLVRLIRGLHQSYTLIPLVHKTRLMSSAAKQIPVSNGRPSVPHYTFFEEPLGLPASEGYGYFQGTPGLSLGPSNRFKLQAKLGFGTASSVWLAHDRFDNTHVAIKILTGYSTHLNYEHKLRELEVLQRLSSVTTEHPTDHCGRLLSHFVHPGIEEDGEHLCLVTELFWSNLQDVRKLLQPGLIPVQTAKRILRHLLLGIARLHSCGIAHTDIKPDNIMIELGPHWTTDAINNWITENPPHFYAPERSSNKMVSAFVSQSLPPPTVDELPSCNFKLVDYSSAQFVVDQTTDNITPLGLRPPEVVLGGEWNESVDIWTFGCMVFTVLTNVPLFKPMAVVEQDASEIDVLLYQMILFCGEFFHQDFLQRCSRSLDYFQLDCRPRKFESFVRKPFEKCIGDTRCVLSPADMAGAADLMTKCLRLDPKNRATAEELLKHPWLMQ</sequence>
<dbReference type="AlphaFoldDB" id="A0A067SMH3"/>
<keyword evidence="2" id="KW-0808">Transferase</keyword>
<dbReference type="Gene3D" id="1.10.510.10">
    <property type="entry name" value="Transferase(Phosphotransferase) domain 1"/>
    <property type="match status" value="1"/>
</dbReference>
<evidence type="ECO:0000256" key="1">
    <source>
        <dbReference type="ARBA" id="ARBA00022527"/>
    </source>
</evidence>
<feature type="domain" description="Protein kinase" evidence="6">
    <location>
        <begin position="76"/>
        <end position="437"/>
    </location>
</feature>
<evidence type="ECO:0000256" key="2">
    <source>
        <dbReference type="ARBA" id="ARBA00022679"/>
    </source>
</evidence>
<dbReference type="GO" id="GO:0043484">
    <property type="term" value="P:regulation of RNA splicing"/>
    <property type="evidence" value="ECO:0007669"/>
    <property type="project" value="TreeGrafter"/>
</dbReference>
<dbReference type="Proteomes" id="UP000027222">
    <property type="component" value="Unassembled WGS sequence"/>
</dbReference>
<dbReference type="Pfam" id="PF00069">
    <property type="entry name" value="Pkinase"/>
    <property type="match status" value="2"/>
</dbReference>
<evidence type="ECO:0000256" key="4">
    <source>
        <dbReference type="ARBA" id="ARBA00022777"/>
    </source>
</evidence>
<keyword evidence="8" id="KW-1185">Reference proteome</keyword>